<dbReference type="Pfam" id="PF13620">
    <property type="entry name" value="CarboxypepD_reg"/>
    <property type="match status" value="1"/>
</dbReference>
<dbReference type="SUPFAM" id="SSF49464">
    <property type="entry name" value="Carboxypeptidase regulatory domain-like"/>
    <property type="match status" value="1"/>
</dbReference>
<keyword evidence="4" id="KW-0732">Signal</keyword>
<dbReference type="InterPro" id="IPR041700">
    <property type="entry name" value="OMP_b-brl_3"/>
</dbReference>
<dbReference type="AlphaFoldDB" id="A0A7C9FTL5"/>
<feature type="chain" id="PRO_5028982957" evidence="4">
    <location>
        <begin position="20"/>
        <end position="947"/>
    </location>
</feature>
<organism evidence="6 7">
    <name type="scientific">Salmonirosea aquatica</name>
    <dbReference type="NCBI Taxonomy" id="2654236"/>
    <lineage>
        <taxon>Bacteria</taxon>
        <taxon>Pseudomonadati</taxon>
        <taxon>Bacteroidota</taxon>
        <taxon>Cytophagia</taxon>
        <taxon>Cytophagales</taxon>
        <taxon>Spirosomataceae</taxon>
        <taxon>Salmonirosea</taxon>
    </lineage>
</organism>
<dbReference type="InterPro" id="IPR008969">
    <property type="entry name" value="CarboxyPept-like_regulatory"/>
</dbReference>
<name>A0A7C9FTL5_9BACT</name>
<dbReference type="GO" id="GO:0009279">
    <property type="term" value="C:cell outer membrane"/>
    <property type="evidence" value="ECO:0007669"/>
    <property type="project" value="UniProtKB-SubCell"/>
</dbReference>
<evidence type="ECO:0000256" key="3">
    <source>
        <dbReference type="ARBA" id="ARBA00023237"/>
    </source>
</evidence>
<keyword evidence="7" id="KW-1185">Reference proteome</keyword>
<evidence type="ECO:0000313" key="7">
    <source>
        <dbReference type="Proteomes" id="UP000479293"/>
    </source>
</evidence>
<feature type="signal peptide" evidence="4">
    <location>
        <begin position="1"/>
        <end position="19"/>
    </location>
</feature>
<evidence type="ECO:0000259" key="5">
    <source>
        <dbReference type="Pfam" id="PF14905"/>
    </source>
</evidence>
<accession>A0A7C9FTL5</accession>
<comment type="caution">
    <text evidence="6">The sequence shown here is derived from an EMBL/GenBank/DDBJ whole genome shotgun (WGS) entry which is preliminary data.</text>
</comment>
<dbReference type="Pfam" id="PF14905">
    <property type="entry name" value="OMP_b-brl_3"/>
    <property type="match status" value="1"/>
</dbReference>
<proteinExistence type="predicted"/>
<keyword evidence="2" id="KW-0472">Membrane</keyword>
<comment type="subcellular location">
    <subcellularLocation>
        <location evidence="1">Cell outer membrane</location>
    </subcellularLocation>
</comment>
<evidence type="ECO:0000256" key="2">
    <source>
        <dbReference type="ARBA" id="ARBA00023136"/>
    </source>
</evidence>
<evidence type="ECO:0000256" key="1">
    <source>
        <dbReference type="ARBA" id="ARBA00004442"/>
    </source>
</evidence>
<dbReference type="SUPFAM" id="SSF56935">
    <property type="entry name" value="Porins"/>
    <property type="match status" value="1"/>
</dbReference>
<sequence length="947" mass="106851">MKKALLPLLLALFCLTAQAQTSGRFSIKGTVVDSSGTTLPGATIMLLLPKDSSLVNFGRTDEQGVLEFKNIKRIPHLLKISYVGYLPYEQLITPTDDAVFDAGKIQLKNLNQDLFEVVIKTARAPLSIRGDTVEYNASSFKVPPGSTVEDLLRKLPGMQVEQDGTIRAQGQEVQRVTVDGKRFFGGDVKMATKNLPAEAISKVQVFDGKSEQARLTGVDDGKKEKNLNLELKDSHKKGGFGKATVGAGTKERVEAKVSYNRFNDKQQFAIVGLGNNTNQTGLTWDDYQDFRGSQSFNWGDDGDFGFNNNDRFISFGDDESLTISPGGGQSNQGFTKNWVGGVNYNYDNKKTLFSSNYFFNQTDRVQDAFNQRESILSANSFRNEDRNSTGNLSANHRGGIRLEQKIDSLNTLVVVSNARFGNGNSSYISEQRFYRNNPVWSSSLPNLATRADIANANRFNSFSMGNTALYRHKFKKKGRNMAASVGYNINNSDGESSQRSRNEFYTDGQDPRIVNVNQNNETNSVRTQLKGSLLYLEPIAKKFTWETFYNFSLRQDEVDRDVFDVNEDNSTFVANEQLTRAYSNRFIYNRLGTSFRYANKGLNIMLGVAGLQFDLQGEFSQGQSNSTRSSIDRQFTRLTPNASLRYDLKNNRYLNVSYSMNVNEPSITDLQPIVDNSNPLYIREGNPNLVPQSYHRVSTGYQYFNPGSFVQFFGNIYYTYNVDQIVYSQEIDENLVTRSRPTNVTGGSNLGSYLNYGFPLKKTKSTLNLNTSLNFSKNLIFINDILNETNSNRYNFGTRLSLTPSDKFTFYGNADWSITNTRFSVNSQQDQKIINSSYSAEMNVKFPMDIFFSSRFNVNTYKNDQFGFNQVQPILNLSLYKVMLKSKKGEVRLSAYDVFNQNQGISQYASQNFVTTSQVSTLARYFMLSFTYNMRGVTASVRKNGYY</sequence>
<keyword evidence="3" id="KW-0998">Cell outer membrane</keyword>
<gene>
    <name evidence="6" type="ORF">GBK04_27570</name>
</gene>
<dbReference type="EMBL" id="WHLY01000002">
    <property type="protein sequence ID" value="MPR36992.1"/>
    <property type="molecule type" value="Genomic_DNA"/>
</dbReference>
<feature type="domain" description="Outer membrane protein beta-barrel" evidence="5">
    <location>
        <begin position="472"/>
        <end position="801"/>
    </location>
</feature>
<evidence type="ECO:0000256" key="4">
    <source>
        <dbReference type="SAM" id="SignalP"/>
    </source>
</evidence>
<dbReference type="Gene3D" id="2.40.170.20">
    <property type="entry name" value="TonB-dependent receptor, beta-barrel domain"/>
    <property type="match status" value="1"/>
</dbReference>
<protein>
    <submittedName>
        <fullName evidence="6">Outer membrane beta-barrel protein</fullName>
    </submittedName>
</protein>
<evidence type="ECO:0000313" key="6">
    <source>
        <dbReference type="EMBL" id="MPR36992.1"/>
    </source>
</evidence>
<dbReference type="RefSeq" id="WP_152765375.1">
    <property type="nucleotide sequence ID" value="NZ_WHLY01000002.1"/>
</dbReference>
<reference evidence="6 7" key="1">
    <citation type="submission" date="2019-10" db="EMBL/GenBank/DDBJ databases">
        <title>Draft Genome Sequence of Cytophagaceae sp. SJW1-29.</title>
        <authorList>
            <person name="Choi A."/>
        </authorList>
    </citation>
    <scope>NUCLEOTIDE SEQUENCE [LARGE SCALE GENOMIC DNA]</scope>
    <source>
        <strain evidence="6 7">SJW1-29</strain>
    </source>
</reference>
<dbReference type="InterPro" id="IPR036942">
    <property type="entry name" value="Beta-barrel_TonB_sf"/>
</dbReference>
<dbReference type="Proteomes" id="UP000479293">
    <property type="component" value="Unassembled WGS sequence"/>
</dbReference>